<name>A0A1Q2CX01_9ACTN</name>
<evidence type="ECO:0000256" key="1">
    <source>
        <dbReference type="SAM" id="MobiDB-lite"/>
    </source>
</evidence>
<gene>
    <name evidence="2" type="ORF">BW733_07260</name>
</gene>
<organism evidence="2 3">
    <name type="scientific">Tessaracoccus flavescens</name>
    <dbReference type="NCBI Taxonomy" id="399497"/>
    <lineage>
        <taxon>Bacteria</taxon>
        <taxon>Bacillati</taxon>
        <taxon>Actinomycetota</taxon>
        <taxon>Actinomycetes</taxon>
        <taxon>Propionibacteriales</taxon>
        <taxon>Propionibacteriaceae</taxon>
        <taxon>Tessaracoccus</taxon>
    </lineage>
</organism>
<dbReference type="AlphaFoldDB" id="A0A1Q2CX01"/>
<proteinExistence type="predicted"/>
<dbReference type="STRING" id="399497.BW733_07260"/>
<dbReference type="EMBL" id="CP019607">
    <property type="protein sequence ID" value="AQP50658.1"/>
    <property type="molecule type" value="Genomic_DNA"/>
</dbReference>
<feature type="region of interest" description="Disordered" evidence="1">
    <location>
        <begin position="254"/>
        <end position="294"/>
    </location>
</feature>
<keyword evidence="3" id="KW-1185">Reference proteome</keyword>
<evidence type="ECO:0000313" key="2">
    <source>
        <dbReference type="EMBL" id="AQP50658.1"/>
    </source>
</evidence>
<accession>A0A1Q2CX01</accession>
<reference evidence="2 3" key="1">
    <citation type="journal article" date="2008" name="Int. J. Syst. Evol. Microbiol.">
        <title>Tessaracoccus flavescens sp. nov., isolated from marine sediment.</title>
        <authorList>
            <person name="Lee D.W."/>
            <person name="Lee S.D."/>
        </authorList>
    </citation>
    <scope>NUCLEOTIDE SEQUENCE [LARGE SCALE GENOMIC DNA]</scope>
    <source>
        <strain evidence="2 3">SST-39T</strain>
    </source>
</reference>
<dbReference type="Proteomes" id="UP000188235">
    <property type="component" value="Chromosome"/>
</dbReference>
<dbReference type="KEGG" id="tfa:BW733_07260"/>
<protein>
    <submittedName>
        <fullName evidence="2">Uncharacterized protein</fullName>
    </submittedName>
</protein>
<evidence type="ECO:0000313" key="3">
    <source>
        <dbReference type="Proteomes" id="UP000188235"/>
    </source>
</evidence>
<feature type="compositionally biased region" description="Polar residues" evidence="1">
    <location>
        <begin position="274"/>
        <end position="284"/>
    </location>
</feature>
<sequence length="294" mass="30671">MMLAMQADAVVGAIKQYAAKAELDLRATTEFEEVVDQLSGLMEAVGTAYRLDKKDAERRRLHFLQAKLSGTIVEQMFKPFFDSGAMIKAACDKALREIAEAINQLGDKAAHVPAALERDAATWESASSTIGGFTVEINGVSKLEGWTGKSAESYGNASKVQAGASTELSGVASAVANALGAIACFNRAIFLECRQAIRRATVDTMAATATGGGLYSRTVKATKILARLLDEIAKATNNPDLAAASDELQSQIAATRNSPALLTPEGWPSGGSQHGVNPSQTNNVPGAGGGGAPR</sequence>